<reference evidence="2 3" key="1">
    <citation type="submission" date="2017-03" db="EMBL/GenBank/DDBJ databases">
        <title>Genomes of endolithic fungi from Antarctica.</title>
        <authorList>
            <person name="Coleine C."/>
            <person name="Masonjones S."/>
            <person name="Stajich J.E."/>
        </authorList>
    </citation>
    <scope>NUCLEOTIDE SEQUENCE [LARGE SCALE GENOMIC DNA]</scope>
    <source>
        <strain evidence="2 3">CCFEE 5311</strain>
    </source>
</reference>
<gene>
    <name evidence="2" type="ORF">B0A54_07651</name>
</gene>
<dbReference type="OrthoDB" id="4767647at2759"/>
<sequence>MSPPPPPPSTIYVAFTDHYPLRRSSVVSVLFICWPLSLLMSTGTVSLVLHCLQLTRTPFHQSLATARRWRRVSIEFRDPNIPSYCLLSL</sequence>
<evidence type="ECO:0000313" key="3">
    <source>
        <dbReference type="Proteomes" id="UP000310066"/>
    </source>
</evidence>
<dbReference type="AlphaFoldDB" id="A0A4U0UY39"/>
<dbReference type="Proteomes" id="UP000310066">
    <property type="component" value="Unassembled WGS sequence"/>
</dbReference>
<name>A0A4U0UY39_9PEZI</name>
<evidence type="ECO:0000256" key="1">
    <source>
        <dbReference type="SAM" id="Phobius"/>
    </source>
</evidence>
<keyword evidence="1" id="KW-1133">Transmembrane helix</keyword>
<keyword evidence="1" id="KW-0472">Membrane</keyword>
<evidence type="ECO:0000313" key="2">
    <source>
        <dbReference type="EMBL" id="TKA41130.1"/>
    </source>
</evidence>
<organism evidence="2 3">
    <name type="scientific">Friedmanniomyces endolithicus</name>
    <dbReference type="NCBI Taxonomy" id="329885"/>
    <lineage>
        <taxon>Eukaryota</taxon>
        <taxon>Fungi</taxon>
        <taxon>Dikarya</taxon>
        <taxon>Ascomycota</taxon>
        <taxon>Pezizomycotina</taxon>
        <taxon>Dothideomycetes</taxon>
        <taxon>Dothideomycetidae</taxon>
        <taxon>Mycosphaerellales</taxon>
        <taxon>Teratosphaeriaceae</taxon>
        <taxon>Friedmanniomyces</taxon>
    </lineage>
</organism>
<keyword evidence="1" id="KW-0812">Transmembrane</keyword>
<feature type="transmembrane region" description="Helical" evidence="1">
    <location>
        <begin position="29"/>
        <end position="52"/>
    </location>
</feature>
<dbReference type="EMBL" id="NAJP01000029">
    <property type="protein sequence ID" value="TKA41130.1"/>
    <property type="molecule type" value="Genomic_DNA"/>
</dbReference>
<protein>
    <submittedName>
        <fullName evidence="2">Uncharacterized protein</fullName>
    </submittedName>
</protein>
<comment type="caution">
    <text evidence="2">The sequence shown here is derived from an EMBL/GenBank/DDBJ whole genome shotgun (WGS) entry which is preliminary data.</text>
</comment>
<proteinExistence type="predicted"/>
<accession>A0A4U0UY39</accession>